<dbReference type="Proteomes" id="UP000007110">
    <property type="component" value="Unassembled WGS sequence"/>
</dbReference>
<proteinExistence type="predicted"/>
<evidence type="ECO:0000313" key="3">
    <source>
        <dbReference type="Proteomes" id="UP000007110"/>
    </source>
</evidence>
<dbReference type="AlphaFoldDB" id="A0A7M7HPC3"/>
<protein>
    <submittedName>
        <fullName evidence="2">Uncharacterized protein</fullName>
    </submittedName>
</protein>
<sequence>MTTSKAMLTGKRPNLTSLWSWCLVVLTILAACNVGFSEAQRYNRIFGPMLGKRTQTESAGEEVFDFNVPDDSQKTETSAFDFAKSTTCRLDSLFMQLTPEWQQMIMKMMRQARYKS</sequence>
<dbReference type="InParanoid" id="A0A7M7HPC3"/>
<evidence type="ECO:0000313" key="2">
    <source>
        <dbReference type="EnsemblMetazoa" id="XP_011678829"/>
    </source>
</evidence>
<keyword evidence="1" id="KW-0732">Signal</keyword>
<evidence type="ECO:0000256" key="1">
    <source>
        <dbReference type="SAM" id="SignalP"/>
    </source>
</evidence>
<dbReference type="KEGG" id="spu:105445241"/>
<dbReference type="EnsemblMetazoa" id="XM_011680527">
    <property type="protein sequence ID" value="XP_011678829"/>
    <property type="gene ID" value="LOC105445241"/>
</dbReference>
<accession>A0A7M7HPC3</accession>
<dbReference type="OrthoDB" id="10084521at2759"/>
<feature type="chain" id="PRO_5029467834" evidence="1">
    <location>
        <begin position="40"/>
        <end position="116"/>
    </location>
</feature>
<reference evidence="2" key="2">
    <citation type="submission" date="2021-01" db="UniProtKB">
        <authorList>
            <consortium name="EnsemblMetazoa"/>
        </authorList>
    </citation>
    <scope>IDENTIFICATION</scope>
</reference>
<organism evidence="2 3">
    <name type="scientific">Strongylocentrotus purpuratus</name>
    <name type="common">Purple sea urchin</name>
    <dbReference type="NCBI Taxonomy" id="7668"/>
    <lineage>
        <taxon>Eukaryota</taxon>
        <taxon>Metazoa</taxon>
        <taxon>Echinodermata</taxon>
        <taxon>Eleutherozoa</taxon>
        <taxon>Echinozoa</taxon>
        <taxon>Echinoidea</taxon>
        <taxon>Euechinoidea</taxon>
        <taxon>Echinacea</taxon>
        <taxon>Camarodonta</taxon>
        <taxon>Echinidea</taxon>
        <taxon>Strongylocentrotidae</taxon>
        <taxon>Strongylocentrotus</taxon>
    </lineage>
</organism>
<dbReference type="RefSeq" id="XP_011678829.2">
    <property type="nucleotide sequence ID" value="XM_011680527.2"/>
</dbReference>
<keyword evidence="3" id="KW-1185">Reference proteome</keyword>
<name>A0A7M7HPC3_STRPU</name>
<dbReference type="GeneID" id="105445241"/>
<dbReference type="PROSITE" id="PS51257">
    <property type="entry name" value="PROKAR_LIPOPROTEIN"/>
    <property type="match status" value="1"/>
</dbReference>
<reference evidence="3" key="1">
    <citation type="submission" date="2015-02" db="EMBL/GenBank/DDBJ databases">
        <title>Genome sequencing for Strongylocentrotus purpuratus.</title>
        <authorList>
            <person name="Murali S."/>
            <person name="Liu Y."/>
            <person name="Vee V."/>
            <person name="English A."/>
            <person name="Wang M."/>
            <person name="Skinner E."/>
            <person name="Han Y."/>
            <person name="Muzny D.M."/>
            <person name="Worley K.C."/>
            <person name="Gibbs R.A."/>
        </authorList>
    </citation>
    <scope>NUCLEOTIDE SEQUENCE</scope>
</reference>
<feature type="signal peptide" evidence="1">
    <location>
        <begin position="1"/>
        <end position="39"/>
    </location>
</feature>